<comment type="subcellular location">
    <subcellularLocation>
        <location evidence="1">Membrane</location>
        <topology evidence="1">Multi-pass membrane protein</topology>
    </subcellularLocation>
</comment>
<keyword evidence="5 6" id="KW-0472">Membrane</keyword>
<dbReference type="AlphaFoldDB" id="A0A8K1FLT8"/>
<evidence type="ECO:0000256" key="4">
    <source>
        <dbReference type="ARBA" id="ARBA00022989"/>
    </source>
</evidence>
<evidence type="ECO:0000256" key="3">
    <source>
        <dbReference type="ARBA" id="ARBA00022692"/>
    </source>
</evidence>
<feature type="transmembrane region" description="Helical" evidence="6">
    <location>
        <begin position="217"/>
        <end position="240"/>
    </location>
</feature>
<keyword evidence="9" id="KW-1185">Reference proteome</keyword>
<feature type="transmembrane region" description="Helical" evidence="6">
    <location>
        <begin position="54"/>
        <end position="80"/>
    </location>
</feature>
<evidence type="ECO:0000313" key="9">
    <source>
        <dbReference type="Proteomes" id="UP000794436"/>
    </source>
</evidence>
<evidence type="ECO:0000259" key="7">
    <source>
        <dbReference type="Pfam" id="PF01061"/>
    </source>
</evidence>
<evidence type="ECO:0000256" key="2">
    <source>
        <dbReference type="ARBA" id="ARBA00022448"/>
    </source>
</evidence>
<feature type="transmembrane region" description="Helical" evidence="6">
    <location>
        <begin position="121"/>
        <end position="140"/>
    </location>
</feature>
<dbReference type="GO" id="GO:0016020">
    <property type="term" value="C:membrane"/>
    <property type="evidence" value="ECO:0007669"/>
    <property type="project" value="UniProtKB-SubCell"/>
</dbReference>
<keyword evidence="4 6" id="KW-1133">Transmembrane helix</keyword>
<feature type="transmembrane region" description="Helical" evidence="6">
    <location>
        <begin position="22"/>
        <end position="42"/>
    </location>
</feature>
<gene>
    <name evidence="8" type="ORF">Poli38472_011121</name>
</gene>
<dbReference type="OrthoDB" id="66620at2759"/>
<name>A0A8K1FLT8_PYTOL</name>
<dbReference type="PANTHER" id="PTHR19241">
    <property type="entry name" value="ATP-BINDING CASSETTE TRANSPORTER"/>
    <property type="match status" value="1"/>
</dbReference>
<proteinExistence type="predicted"/>
<evidence type="ECO:0000313" key="8">
    <source>
        <dbReference type="EMBL" id="TMW67501.1"/>
    </source>
</evidence>
<comment type="caution">
    <text evidence="8">The sequence shown here is derived from an EMBL/GenBank/DDBJ whole genome shotgun (WGS) entry which is preliminary data.</text>
</comment>
<feature type="transmembrane region" description="Helical" evidence="6">
    <location>
        <begin position="92"/>
        <end position="114"/>
    </location>
</feature>
<dbReference type="Proteomes" id="UP000794436">
    <property type="component" value="Unassembled WGS sequence"/>
</dbReference>
<reference evidence="8" key="1">
    <citation type="submission" date="2019-03" db="EMBL/GenBank/DDBJ databases">
        <title>Long read genome sequence of the mycoparasitic Pythium oligandrum ATCC 38472 isolated from sugarbeet rhizosphere.</title>
        <authorList>
            <person name="Gaulin E."/>
        </authorList>
    </citation>
    <scope>NUCLEOTIDE SEQUENCE</scope>
    <source>
        <strain evidence="8">ATCC 38472_TT</strain>
    </source>
</reference>
<evidence type="ECO:0000256" key="1">
    <source>
        <dbReference type="ARBA" id="ARBA00004141"/>
    </source>
</evidence>
<accession>A0A8K1FLT8</accession>
<keyword evidence="2" id="KW-0813">Transport</keyword>
<organism evidence="8 9">
    <name type="scientific">Pythium oligandrum</name>
    <name type="common">Mycoparasitic fungus</name>
    <dbReference type="NCBI Taxonomy" id="41045"/>
    <lineage>
        <taxon>Eukaryota</taxon>
        <taxon>Sar</taxon>
        <taxon>Stramenopiles</taxon>
        <taxon>Oomycota</taxon>
        <taxon>Peronosporomycetes</taxon>
        <taxon>Pythiales</taxon>
        <taxon>Pythiaceae</taxon>
        <taxon>Pythium</taxon>
    </lineage>
</organism>
<dbReference type="GO" id="GO:0140359">
    <property type="term" value="F:ABC-type transporter activity"/>
    <property type="evidence" value="ECO:0007669"/>
    <property type="project" value="InterPro"/>
</dbReference>
<feature type="domain" description="ABC-2 type transporter transmembrane" evidence="7">
    <location>
        <begin position="10"/>
        <end position="165"/>
    </location>
</feature>
<evidence type="ECO:0000256" key="5">
    <source>
        <dbReference type="ARBA" id="ARBA00023136"/>
    </source>
</evidence>
<keyword evidence="3 6" id="KW-0812">Transmembrane</keyword>
<protein>
    <recommendedName>
        <fullName evidence="7">ABC-2 type transporter transmembrane domain-containing protein</fullName>
    </recommendedName>
</protein>
<dbReference type="Pfam" id="PF01061">
    <property type="entry name" value="ABC2_membrane"/>
    <property type="match status" value="1"/>
</dbReference>
<evidence type="ECO:0000256" key="6">
    <source>
        <dbReference type="SAM" id="Phobius"/>
    </source>
</evidence>
<dbReference type="EMBL" id="SPLM01000004">
    <property type="protein sequence ID" value="TMW67501.1"/>
    <property type="molecule type" value="Genomic_DNA"/>
</dbReference>
<sequence>MNFETFQGINAGLGGVFNATTFISLVAFQGIMPVAVGERAAFYRERASQTYNSLWFSLSIIVVEIPYVLFTSLVFCAIFFPMAGFTGGSTFVLYWIYTFLHVLSQAYIGLFLSVALPSLELAMIVGIIFNTLFFLFMGYIPPAASIPKGYRWLHDAIPIKYSTSPIGSVLFGGDCNDGSSSLGCRQVANLPPIFPANSTIQEYMDLAFAMKLDERTLSVGVVCVYIGGFALLIVLALRFLNHQKR</sequence>
<dbReference type="InterPro" id="IPR013525">
    <property type="entry name" value="ABC2_TM"/>
</dbReference>